<proteinExistence type="predicted"/>
<name>A0A969PVX4_9BACI</name>
<reference evidence="1 2" key="1">
    <citation type="submission" date="2020-03" db="EMBL/GenBank/DDBJ databases">
        <title>Assessment of the enzymatic potential of alkaline-tolerant lipase obtained from Bacillus luteus H11 (technogenic soil) for the bioremediation of saline soils contaminated with petroleum substances.</title>
        <authorList>
            <person name="Kalwasinska A."/>
        </authorList>
    </citation>
    <scope>NUCLEOTIDE SEQUENCE [LARGE SCALE GENOMIC DNA]</scope>
    <source>
        <strain evidence="1 2">H11</strain>
    </source>
</reference>
<sequence>MTKEELVQTLEQEGMTEALELIEDAEKGRLTALELAPSLGLLRNDEWNEALLSVLQAEGVEIIYVDEES</sequence>
<evidence type="ECO:0000313" key="1">
    <source>
        <dbReference type="EMBL" id="NJP38883.1"/>
    </source>
</evidence>
<dbReference type="AlphaFoldDB" id="A0A969PVX4"/>
<accession>A0A969PVX4</accession>
<dbReference type="RefSeq" id="WP_168008789.1">
    <property type="nucleotide sequence ID" value="NZ_JAATHJ010000033.1"/>
</dbReference>
<dbReference type="EMBL" id="JAATHJ010000033">
    <property type="protein sequence ID" value="NJP38883.1"/>
    <property type="molecule type" value="Genomic_DNA"/>
</dbReference>
<keyword evidence="2" id="KW-1185">Reference proteome</keyword>
<gene>
    <name evidence="1" type="ORF">HCN83_15050</name>
</gene>
<dbReference type="Proteomes" id="UP000752012">
    <property type="component" value="Unassembled WGS sequence"/>
</dbReference>
<protein>
    <submittedName>
        <fullName evidence="1">Uncharacterized protein</fullName>
    </submittedName>
</protein>
<organism evidence="1 2">
    <name type="scientific">Alkalicoccus luteus</name>
    <dbReference type="NCBI Taxonomy" id="1237094"/>
    <lineage>
        <taxon>Bacteria</taxon>
        <taxon>Bacillati</taxon>
        <taxon>Bacillota</taxon>
        <taxon>Bacilli</taxon>
        <taxon>Bacillales</taxon>
        <taxon>Bacillaceae</taxon>
        <taxon>Alkalicoccus</taxon>
    </lineage>
</organism>
<evidence type="ECO:0000313" key="2">
    <source>
        <dbReference type="Proteomes" id="UP000752012"/>
    </source>
</evidence>
<comment type="caution">
    <text evidence="1">The sequence shown here is derived from an EMBL/GenBank/DDBJ whole genome shotgun (WGS) entry which is preliminary data.</text>
</comment>